<comment type="subcellular location">
    <subcellularLocation>
        <location evidence="1 6">Endoplasmic reticulum membrane</location>
        <topology evidence="1 6">Multi-pass membrane protein</topology>
    </subcellularLocation>
</comment>
<evidence type="ECO:0000313" key="10">
    <source>
        <dbReference type="RefSeq" id="XP_021566857.1"/>
    </source>
</evidence>
<dbReference type="RefSeq" id="XP_021566859.1">
    <property type="nucleotide sequence ID" value="XM_021711184.1"/>
</dbReference>
<dbReference type="Gene3D" id="1.20.5.2480">
    <property type="match status" value="1"/>
</dbReference>
<dbReference type="GO" id="GO:0005789">
    <property type="term" value="C:endoplasmic reticulum membrane"/>
    <property type="evidence" value="ECO:0007669"/>
    <property type="project" value="UniProtKB-SubCell"/>
</dbReference>
<dbReference type="InterPro" id="IPR046964">
    <property type="entry name" value="RTN1-4"/>
</dbReference>
<reference evidence="10 11" key="1">
    <citation type="submission" date="2025-04" db="UniProtKB">
        <authorList>
            <consortium name="RefSeq"/>
        </authorList>
    </citation>
    <scope>IDENTIFICATION</scope>
</reference>
<dbReference type="GO" id="GO:0071787">
    <property type="term" value="P:endoplasmic reticulum tubular network formation"/>
    <property type="evidence" value="ECO:0007669"/>
    <property type="project" value="TreeGrafter"/>
</dbReference>
<feature type="region of interest" description="Disordered" evidence="7">
    <location>
        <begin position="505"/>
        <end position="555"/>
    </location>
</feature>
<dbReference type="RefSeq" id="XP_021566860.1">
    <property type="nucleotide sequence ID" value="XM_021711185.1"/>
</dbReference>
<dbReference type="CTD" id="57142"/>
<keyword evidence="4 6" id="KW-1133">Transmembrane helix</keyword>
<dbReference type="Proteomes" id="UP000189704">
    <property type="component" value="Unplaced"/>
</dbReference>
<feature type="domain" description="Reticulon" evidence="8">
    <location>
        <begin position="800"/>
        <end position="987"/>
    </location>
</feature>
<evidence type="ECO:0000256" key="5">
    <source>
        <dbReference type="ARBA" id="ARBA00023136"/>
    </source>
</evidence>
<keyword evidence="3 6" id="KW-0256">Endoplasmic reticulum</keyword>
<dbReference type="Pfam" id="PF02453">
    <property type="entry name" value="Reticulon"/>
    <property type="match status" value="1"/>
</dbReference>
<dbReference type="PROSITE" id="PS50845">
    <property type="entry name" value="RETICULON"/>
    <property type="match status" value="1"/>
</dbReference>
<dbReference type="GO" id="GO:1902430">
    <property type="term" value="P:negative regulation of amyloid-beta formation"/>
    <property type="evidence" value="ECO:0007669"/>
    <property type="project" value="UniProtKB-ARBA"/>
</dbReference>
<feature type="compositionally biased region" description="Acidic residues" evidence="7">
    <location>
        <begin position="530"/>
        <end position="548"/>
    </location>
</feature>
<proteinExistence type="predicted"/>
<dbReference type="STRING" id="1868482.ENSTSYP00000005825"/>
<dbReference type="GO" id="GO:0043005">
    <property type="term" value="C:neuron projection"/>
    <property type="evidence" value="ECO:0007669"/>
    <property type="project" value="TreeGrafter"/>
</dbReference>
<feature type="transmembrane region" description="Helical" evidence="6">
    <location>
        <begin position="820"/>
        <end position="843"/>
    </location>
</feature>
<dbReference type="GeneID" id="103257929"/>
<evidence type="ECO:0000256" key="4">
    <source>
        <dbReference type="ARBA" id="ARBA00022989"/>
    </source>
</evidence>
<sequence>MDLKEQPGNTVSAGQEDFPSVLLETAASLPSLSPLSAASFKEHEYLGNLSTVLPTEGILQGTLNEAFKEFSEKAKNPLVDRDLTEFSELEYSEMGSSFSGSPKAESAIVVGNSREEIIVKSKDEEDLVSNDILRNQQELPLGLTKLVKEEDKVISPDKTKDSFNEKRIGVEAPIREEYADFKPFEQVWEVKDSGKGYSDVLATGGNIESMLESKGDKKCFADTVEQANHEKDSESSNDDTSFPSTPDAIKDRSGAYITCAPFNPTLSESIATNIFPLLGDHTSENKTDEKKIEEKKAQIVTEKNTSTKTSNPFLVATQDSETDYVTTDNLSKVSEEVVANMPEGLTPDLVQEACESELNEATGTKIAYETKMDLVQTSEAMQESLYPVTQLCPSFEESEATPSPVLPDIVMEAPLNSVVPNAGASAVQTSSSPLEAPSVNYESIKLEPENPPPYEEAMNVSLKKVSGIKEEIKEPGSINAGVQETEAPYISIACDLIKETKLSTEPTPDFSNYSEIAKGDQPVPDHSELIEDSSPDSEPVDLFSDDSIPEVPQKQDEAVILVKENLTETSSESMIELENKEKLSALPPEGGKPYLESFKPSLDTTKDTLSPDEVSALSKKEKIPLQMEELSTTVYSSDGLFISKEAQIRESETFSDSSPIEIIDEFPTFVSSKTDSFSKLAREYTDLEVSHKNEIANVHDGAESLPCSELPHDLSFKNVQLQDEEKIPVSDEFSKSRSDISKVPLLSPDVSALTTQSEVGSIVKPKVLAKEAEKKLPSATEKEDRSPSAIFSGELSKTSVVDLLYWRDIKKTGVVFGASLFLLLSLTVFSIVSVTAYIALALLSVTISFRIYKGVIQAIQKSDEGHPFRAYLESEVAISEELVQKYSDSALGHVNCTIKELRRLFLVDDLVDSLKFAVLMWVFTYVGALFNGLTLLILALISLFSVPVIYERHQAQIDHYLALANKNVKDAVAKIQAKIPGLKRKTE</sequence>
<dbReference type="GO" id="GO:0007420">
    <property type="term" value="P:brain development"/>
    <property type="evidence" value="ECO:0007669"/>
    <property type="project" value="TreeGrafter"/>
</dbReference>
<dbReference type="PANTHER" id="PTHR45799">
    <property type="entry name" value="RETICULON-LIKE PROTEIN"/>
    <property type="match status" value="1"/>
</dbReference>
<gene>
    <name evidence="10 11 12 13" type="primary">RTN4</name>
</gene>
<dbReference type="GO" id="GO:0030182">
    <property type="term" value="P:neuron differentiation"/>
    <property type="evidence" value="ECO:0007669"/>
    <property type="project" value="TreeGrafter"/>
</dbReference>
<evidence type="ECO:0000256" key="7">
    <source>
        <dbReference type="SAM" id="MobiDB-lite"/>
    </source>
</evidence>
<keyword evidence="5 6" id="KW-0472">Membrane</keyword>
<dbReference type="AlphaFoldDB" id="A0A3Q0DXV6"/>
<name>A0A3Q0DXV6_CARSF</name>
<evidence type="ECO:0000313" key="11">
    <source>
        <dbReference type="RefSeq" id="XP_021566858.1"/>
    </source>
</evidence>
<keyword evidence="9" id="KW-1185">Reference proteome</keyword>
<feature type="region of interest" description="Disordered" evidence="7">
    <location>
        <begin position="582"/>
        <end position="615"/>
    </location>
</feature>
<feature type="transmembrane region" description="Helical" evidence="6">
    <location>
        <begin position="929"/>
        <end position="950"/>
    </location>
</feature>
<evidence type="ECO:0000313" key="9">
    <source>
        <dbReference type="Proteomes" id="UP000189704"/>
    </source>
</evidence>
<evidence type="ECO:0000256" key="1">
    <source>
        <dbReference type="ARBA" id="ARBA00004477"/>
    </source>
</evidence>
<dbReference type="FunFam" id="1.20.5.2480:FF:000001">
    <property type="entry name" value="Reticulon"/>
    <property type="match status" value="1"/>
</dbReference>
<dbReference type="RefSeq" id="XP_021566857.1">
    <property type="nucleotide sequence ID" value="XM_021711182.1"/>
</dbReference>
<evidence type="ECO:0000256" key="2">
    <source>
        <dbReference type="ARBA" id="ARBA00022692"/>
    </source>
</evidence>
<dbReference type="GO" id="GO:0014069">
    <property type="term" value="C:postsynaptic density"/>
    <property type="evidence" value="ECO:0007669"/>
    <property type="project" value="TreeGrafter"/>
</dbReference>
<accession>A0A3Q0DXV6</accession>
<dbReference type="InterPro" id="IPR003388">
    <property type="entry name" value="Reticulon"/>
</dbReference>
<protein>
    <recommendedName>
        <fullName evidence="6">Reticulon</fullName>
    </recommendedName>
</protein>
<evidence type="ECO:0000313" key="12">
    <source>
        <dbReference type="RefSeq" id="XP_021566859.1"/>
    </source>
</evidence>
<feature type="compositionally biased region" description="Polar residues" evidence="7">
    <location>
        <begin position="505"/>
        <end position="514"/>
    </location>
</feature>
<evidence type="ECO:0000313" key="13">
    <source>
        <dbReference type="RefSeq" id="XP_021566860.1"/>
    </source>
</evidence>
<feature type="region of interest" description="Disordered" evidence="7">
    <location>
        <begin position="222"/>
        <end position="250"/>
    </location>
</feature>
<dbReference type="PANTHER" id="PTHR45799:SF1">
    <property type="entry name" value="RETICULON-4"/>
    <property type="match status" value="1"/>
</dbReference>
<dbReference type="RefSeq" id="XP_021566858.1">
    <property type="nucleotide sequence ID" value="XM_021711183.1"/>
</dbReference>
<organism evidence="9 13">
    <name type="scientific">Carlito syrichta</name>
    <name type="common">Philippine tarsier</name>
    <name type="synonym">Tarsius syrichta</name>
    <dbReference type="NCBI Taxonomy" id="1868482"/>
    <lineage>
        <taxon>Eukaryota</taxon>
        <taxon>Metazoa</taxon>
        <taxon>Chordata</taxon>
        <taxon>Craniata</taxon>
        <taxon>Vertebrata</taxon>
        <taxon>Euteleostomi</taxon>
        <taxon>Mammalia</taxon>
        <taxon>Eutheria</taxon>
        <taxon>Euarchontoglires</taxon>
        <taxon>Primates</taxon>
        <taxon>Haplorrhini</taxon>
        <taxon>Tarsiiformes</taxon>
        <taxon>Tarsiidae</taxon>
        <taxon>Carlito</taxon>
    </lineage>
</organism>
<evidence type="ECO:0000256" key="6">
    <source>
        <dbReference type="RuleBase" id="RU210713"/>
    </source>
</evidence>
<dbReference type="OrthoDB" id="567788at2759"/>
<keyword evidence="2 6" id="KW-0812">Transmembrane</keyword>
<evidence type="ECO:0000256" key="3">
    <source>
        <dbReference type="ARBA" id="ARBA00022824"/>
    </source>
</evidence>
<evidence type="ECO:0000259" key="8">
    <source>
        <dbReference type="PROSITE" id="PS50845"/>
    </source>
</evidence>